<organism evidence="2 3">
    <name type="scientific">Streptomyces chumphonensis</name>
    <dbReference type="NCBI Taxonomy" id="1214925"/>
    <lineage>
        <taxon>Bacteria</taxon>
        <taxon>Bacillati</taxon>
        <taxon>Actinomycetota</taxon>
        <taxon>Actinomycetes</taxon>
        <taxon>Kitasatosporales</taxon>
        <taxon>Streptomycetaceae</taxon>
        <taxon>Streptomyces</taxon>
    </lineage>
</organism>
<reference evidence="2" key="1">
    <citation type="submission" date="2020-09" db="EMBL/GenBank/DDBJ databases">
        <title>Secondary metabolite and genome analysis of marine Streptomyces chumphonensis KK1-2T.</title>
        <authorList>
            <person name="Phongsopitanun W."/>
            <person name="Kanchanasin P."/>
            <person name="Pittayakhajonwut P."/>
            <person name="Suwanborirux K."/>
            <person name="Tanasupawat S."/>
        </authorList>
    </citation>
    <scope>NUCLEOTIDE SEQUENCE</scope>
    <source>
        <strain evidence="2">KK1-2</strain>
    </source>
</reference>
<keyword evidence="3" id="KW-1185">Reference proteome</keyword>
<dbReference type="EMBL" id="JACXYU010000001">
    <property type="protein sequence ID" value="MBD3930629.1"/>
    <property type="molecule type" value="Genomic_DNA"/>
</dbReference>
<feature type="compositionally biased region" description="Acidic residues" evidence="1">
    <location>
        <begin position="725"/>
        <end position="735"/>
    </location>
</feature>
<dbReference type="Proteomes" id="UP000632289">
    <property type="component" value="Unassembled WGS sequence"/>
</dbReference>
<comment type="caution">
    <text evidence="2">The sequence shown here is derived from an EMBL/GenBank/DDBJ whole genome shotgun (WGS) entry which is preliminary data.</text>
</comment>
<evidence type="ECO:0000313" key="2">
    <source>
        <dbReference type="EMBL" id="MBD3930629.1"/>
    </source>
</evidence>
<sequence length="752" mass="85439">MFRTTGKSTFRDYVQGTWGTFTTPAGRVDYIMTKARLGEESPAPERLLTQHLSPVREVMDAEMLDFNQLLQRDLDDHRVATGLIPYLLQNRATGPAFFPPIMAVLLPFRDGSPSHFPNLGGAEEVDDNDLTWEQVQAGDAFAVRRVVDQDGKYHPVNLAQLRWNEHASRLVVLDGQHRAMALLAIDRTMSHKWRGSKGEKFRDFYEKQVQRHLSEGGVSSQLDLSNVEVPVTVCWFPDRVGESGHAHEAARTLFVDVNKEAKEPSESRIILLSDAELVNVLTRSMLSELRGADNSDLLPLYAVEYDNPEINTTRPARWSVLTNIHLLKEAANRCVFGHPKYLTDVTKKISGREKEPERDAFMRKQLEVAELFPAEIQDEGFTYRRDAMGNTYFPVGQSTVLSDRFSETWGRAILTLLSKVAPYAAHSRALRRMQEGWNGVEIFASLARDALFGGVGVYWTLKDSYDHYTDKAREAHGALKRKPDDDVLRAWEVIEEKQSEFEVFRSDEYLGSTAAEKREASKASYAVLNTHACQLGMVMTMASLWEMRKAEVGNWSLDELPAFAEALTRGWNAFFLHETGKGKAKDRRLAFGKGVTNPINLISKLETARAVYFRYFWLEVLATPDSWQHVAEWLNGRNAFDRMLSDARRMYRSFCVEERIKALRTGRPGQTEEQRRKAAVELATKELRKALVTWFFVTDAEFEAWISSESSATPLELPVAIGESVETDEEDEAEESDSHPDSYEDLLNDEDE</sequence>
<evidence type="ECO:0000313" key="3">
    <source>
        <dbReference type="Proteomes" id="UP000632289"/>
    </source>
</evidence>
<name>A0A927IBJ4_9ACTN</name>
<feature type="compositionally biased region" description="Acidic residues" evidence="1">
    <location>
        <begin position="743"/>
        <end position="752"/>
    </location>
</feature>
<gene>
    <name evidence="2" type="ORF">IF129_03450</name>
</gene>
<accession>A0A927IBJ4</accession>
<protein>
    <submittedName>
        <fullName evidence="2">Uncharacterized protein</fullName>
    </submittedName>
</protein>
<evidence type="ECO:0000256" key="1">
    <source>
        <dbReference type="SAM" id="MobiDB-lite"/>
    </source>
</evidence>
<dbReference type="AlphaFoldDB" id="A0A927IBJ4"/>
<feature type="region of interest" description="Disordered" evidence="1">
    <location>
        <begin position="716"/>
        <end position="752"/>
    </location>
</feature>
<proteinExistence type="predicted"/>